<sequence length="134" mass="14221">MATDSHTSMGYSDEIIYRAGNVVVSKTLVQIDGTTYPVNGIGSVLVRKSDPKTLIFLAVVCAIIGLIGLTDKQGIPGSIISFAIAAGFIYWAKSKPSILILRTASGDQQALKSRDKNLLQSVKLAIEQAVIARG</sequence>
<dbReference type="InterPro" id="IPR045629">
    <property type="entry name" value="DUF6232"/>
</dbReference>
<feature type="transmembrane region" description="Helical" evidence="1">
    <location>
        <begin position="53"/>
        <end position="69"/>
    </location>
</feature>
<reference evidence="2 3" key="1">
    <citation type="journal article" date="2019" name="Microb. Pathog.">
        <title>Comparison of VITEK 2, MALDI-TOF MS, 16S rRNA gene sequencing, and whole-genome sequencing for identification of Roseomonas mucosa.</title>
        <authorList>
            <person name="Rudolph W.W."/>
            <person name="Gunzer F."/>
            <person name="Trauth M."/>
            <person name="Bunk B."/>
            <person name="Bigge R."/>
            <person name="Schrottner P."/>
        </authorList>
    </citation>
    <scope>NUCLEOTIDE SEQUENCE [LARGE SCALE GENOMIC DNA]</scope>
    <source>
        <strain evidence="2 3">DSM 103800</strain>
    </source>
</reference>
<feature type="transmembrane region" description="Helical" evidence="1">
    <location>
        <begin position="75"/>
        <end position="92"/>
    </location>
</feature>
<accession>A0ABU3MHG4</accession>
<name>A0ABU3MHG4_9PROT</name>
<keyword evidence="3" id="KW-1185">Reference proteome</keyword>
<evidence type="ECO:0000313" key="3">
    <source>
        <dbReference type="Proteomes" id="UP001258945"/>
    </source>
</evidence>
<evidence type="ECO:0000313" key="2">
    <source>
        <dbReference type="EMBL" id="MDT8331795.1"/>
    </source>
</evidence>
<keyword evidence="1" id="KW-1133">Transmembrane helix</keyword>
<dbReference type="Proteomes" id="UP001258945">
    <property type="component" value="Unassembled WGS sequence"/>
</dbReference>
<organism evidence="2 3">
    <name type="scientific">Roseomonas gilardii</name>
    <dbReference type="NCBI Taxonomy" id="257708"/>
    <lineage>
        <taxon>Bacteria</taxon>
        <taxon>Pseudomonadati</taxon>
        <taxon>Pseudomonadota</taxon>
        <taxon>Alphaproteobacteria</taxon>
        <taxon>Acetobacterales</taxon>
        <taxon>Roseomonadaceae</taxon>
        <taxon>Roseomonas</taxon>
    </lineage>
</organism>
<gene>
    <name evidence="2" type="ORF">RQ831_12090</name>
</gene>
<dbReference type="Pfam" id="PF19744">
    <property type="entry name" value="DUF6232"/>
    <property type="match status" value="1"/>
</dbReference>
<proteinExistence type="predicted"/>
<evidence type="ECO:0000256" key="1">
    <source>
        <dbReference type="SAM" id="Phobius"/>
    </source>
</evidence>
<dbReference type="EMBL" id="JAVVDO010000018">
    <property type="protein sequence ID" value="MDT8331795.1"/>
    <property type="molecule type" value="Genomic_DNA"/>
</dbReference>
<keyword evidence="1" id="KW-0472">Membrane</keyword>
<comment type="caution">
    <text evidence="2">The sequence shown here is derived from an EMBL/GenBank/DDBJ whole genome shotgun (WGS) entry which is preliminary data.</text>
</comment>
<keyword evidence="1" id="KW-0812">Transmembrane</keyword>
<protein>
    <submittedName>
        <fullName evidence="2">DUF6232 family protein</fullName>
    </submittedName>
</protein>